<organism evidence="2 3">
    <name type="scientific">Drosophila simulans</name>
    <name type="common">Fruit fly</name>
    <dbReference type="NCBI Taxonomy" id="7240"/>
    <lineage>
        <taxon>Eukaryota</taxon>
        <taxon>Metazoa</taxon>
        <taxon>Ecdysozoa</taxon>
        <taxon>Arthropoda</taxon>
        <taxon>Hexapoda</taxon>
        <taxon>Insecta</taxon>
        <taxon>Pterygota</taxon>
        <taxon>Neoptera</taxon>
        <taxon>Endopterygota</taxon>
        <taxon>Diptera</taxon>
        <taxon>Brachycera</taxon>
        <taxon>Muscomorpha</taxon>
        <taxon>Ephydroidea</taxon>
        <taxon>Drosophilidae</taxon>
        <taxon>Drosophila</taxon>
        <taxon>Sophophora</taxon>
    </lineage>
</organism>
<proteinExistence type="predicted"/>
<evidence type="ECO:0000313" key="3">
    <source>
        <dbReference type="Proteomes" id="UP000000304"/>
    </source>
</evidence>
<dbReference type="Proteomes" id="UP000000304">
    <property type="component" value="Chromosome 2R"/>
</dbReference>
<sequence>MKMNAKILRIRRDGIEIAPRVAALMFGPGICGDKPARFMAFKSDFDIKSCGTITRTSQCGTQNIGTRTSTTRLLDKQRGGNQNNGGRANLREMTDEVSGAGKEQGSGNWAAKVRL</sequence>
<evidence type="ECO:0000256" key="1">
    <source>
        <dbReference type="SAM" id="MobiDB-lite"/>
    </source>
</evidence>
<name>B4QBZ4_DROSI</name>
<accession>B4QBZ4</accession>
<evidence type="ECO:0000313" key="2">
    <source>
        <dbReference type="EMBL" id="EDX08549.1"/>
    </source>
</evidence>
<dbReference type="EMBL" id="CM000362">
    <property type="protein sequence ID" value="EDX08549.1"/>
    <property type="molecule type" value="Genomic_DNA"/>
</dbReference>
<feature type="region of interest" description="Disordered" evidence="1">
    <location>
        <begin position="95"/>
        <end position="115"/>
    </location>
</feature>
<protein>
    <submittedName>
        <fullName evidence="2">GD24950</fullName>
    </submittedName>
</protein>
<reference evidence="2 3" key="1">
    <citation type="journal article" date="2007" name="Nature">
        <title>Evolution of genes and genomes on the Drosophila phylogeny.</title>
        <authorList>
            <consortium name="Drosophila 12 Genomes Consortium"/>
            <person name="Clark A.G."/>
            <person name="Eisen M.B."/>
            <person name="Smith D.R."/>
            <person name="Bergman C.M."/>
            <person name="Oliver B."/>
            <person name="Markow T.A."/>
            <person name="Kaufman T.C."/>
            <person name="Kellis M."/>
            <person name="Gelbart W."/>
            <person name="Iyer V.N."/>
            <person name="Pollard D.A."/>
            <person name="Sackton T.B."/>
            <person name="Larracuente A.M."/>
            <person name="Singh N.D."/>
            <person name="Abad J.P."/>
            <person name="Abt D.N."/>
            <person name="Adryan B."/>
            <person name="Aguade M."/>
            <person name="Akashi H."/>
            <person name="Anderson W.W."/>
            <person name="Aquadro C.F."/>
            <person name="Ardell D.H."/>
            <person name="Arguello R."/>
            <person name="Artieri C.G."/>
            <person name="Barbash D.A."/>
            <person name="Barker D."/>
            <person name="Barsanti P."/>
            <person name="Batterham P."/>
            <person name="Batzoglou S."/>
            <person name="Begun D."/>
            <person name="Bhutkar A."/>
            <person name="Blanco E."/>
            <person name="Bosak S.A."/>
            <person name="Bradley R.K."/>
            <person name="Brand A.D."/>
            <person name="Brent M.R."/>
            <person name="Brooks A.N."/>
            <person name="Brown R.H."/>
            <person name="Butlin R.K."/>
            <person name="Caggese C."/>
            <person name="Calvi B.R."/>
            <person name="Bernardo de Carvalho A."/>
            <person name="Caspi A."/>
            <person name="Castrezana S."/>
            <person name="Celniker S.E."/>
            <person name="Chang J.L."/>
            <person name="Chapple C."/>
            <person name="Chatterji S."/>
            <person name="Chinwalla A."/>
            <person name="Civetta A."/>
            <person name="Clifton S.W."/>
            <person name="Comeron J.M."/>
            <person name="Costello J.C."/>
            <person name="Coyne J.A."/>
            <person name="Daub J."/>
            <person name="David R.G."/>
            <person name="Delcher A.L."/>
            <person name="Delehaunty K."/>
            <person name="Do C.B."/>
            <person name="Ebling H."/>
            <person name="Edwards K."/>
            <person name="Eickbush T."/>
            <person name="Evans J.D."/>
            <person name="Filipski A."/>
            <person name="Findeiss S."/>
            <person name="Freyhult E."/>
            <person name="Fulton L."/>
            <person name="Fulton R."/>
            <person name="Garcia A.C."/>
            <person name="Gardiner A."/>
            <person name="Garfield D.A."/>
            <person name="Garvin B.E."/>
            <person name="Gibson G."/>
            <person name="Gilbert D."/>
            <person name="Gnerre S."/>
            <person name="Godfrey J."/>
            <person name="Good R."/>
            <person name="Gotea V."/>
            <person name="Gravely B."/>
            <person name="Greenberg A.J."/>
            <person name="Griffiths-Jones S."/>
            <person name="Gross S."/>
            <person name="Guigo R."/>
            <person name="Gustafson E.A."/>
            <person name="Haerty W."/>
            <person name="Hahn M.W."/>
            <person name="Halligan D.L."/>
            <person name="Halpern A.L."/>
            <person name="Halter G.M."/>
            <person name="Han M.V."/>
            <person name="Heger A."/>
            <person name="Hillier L."/>
            <person name="Hinrichs A.S."/>
            <person name="Holmes I."/>
            <person name="Hoskins R.A."/>
            <person name="Hubisz M.J."/>
            <person name="Hultmark D."/>
            <person name="Huntley M.A."/>
            <person name="Jaffe D.B."/>
            <person name="Jagadeeshan S."/>
            <person name="Jeck W.R."/>
            <person name="Johnson J."/>
            <person name="Jones C.D."/>
            <person name="Jordan W.C."/>
            <person name="Karpen G.H."/>
            <person name="Kataoka E."/>
            <person name="Keightley P.D."/>
            <person name="Kheradpour P."/>
            <person name="Kirkness E.F."/>
            <person name="Koerich L.B."/>
            <person name="Kristiansen K."/>
            <person name="Kudrna D."/>
            <person name="Kulathinal R.J."/>
            <person name="Kumar S."/>
            <person name="Kwok R."/>
            <person name="Lander E."/>
            <person name="Langley C.H."/>
            <person name="Lapoint R."/>
            <person name="Lazzaro B.P."/>
            <person name="Lee S.J."/>
            <person name="Levesque L."/>
            <person name="Li R."/>
            <person name="Lin C.F."/>
            <person name="Lin M.F."/>
            <person name="Lindblad-Toh K."/>
            <person name="Llopart A."/>
            <person name="Long M."/>
            <person name="Low L."/>
            <person name="Lozovsky E."/>
            <person name="Lu J."/>
            <person name="Luo M."/>
            <person name="Machado C.A."/>
            <person name="Makalowski W."/>
            <person name="Marzo M."/>
            <person name="Matsuda M."/>
            <person name="Matzkin L."/>
            <person name="McAllister B."/>
            <person name="McBride C.S."/>
            <person name="McKernan B."/>
            <person name="McKernan K."/>
            <person name="Mendez-Lago M."/>
            <person name="Minx P."/>
            <person name="Mollenhauer M.U."/>
            <person name="Montooth K."/>
            <person name="Mount S.M."/>
            <person name="Mu X."/>
            <person name="Myers E."/>
            <person name="Negre B."/>
            <person name="Newfeld S."/>
            <person name="Nielsen R."/>
            <person name="Noor M.A."/>
            <person name="O'Grady P."/>
            <person name="Pachter L."/>
            <person name="Papaceit M."/>
            <person name="Parisi M.J."/>
            <person name="Parisi M."/>
            <person name="Parts L."/>
            <person name="Pedersen J.S."/>
            <person name="Pesole G."/>
            <person name="Phillippy A.M."/>
            <person name="Ponting C.P."/>
            <person name="Pop M."/>
            <person name="Porcelli D."/>
            <person name="Powell J.R."/>
            <person name="Prohaska S."/>
            <person name="Pruitt K."/>
            <person name="Puig M."/>
            <person name="Quesneville H."/>
            <person name="Ram K.R."/>
            <person name="Rand D."/>
            <person name="Rasmussen M.D."/>
            <person name="Reed L.K."/>
            <person name="Reenan R."/>
            <person name="Reily A."/>
            <person name="Remington K.A."/>
            <person name="Rieger T.T."/>
            <person name="Ritchie M.G."/>
            <person name="Robin C."/>
            <person name="Rogers Y.H."/>
            <person name="Rohde C."/>
            <person name="Rozas J."/>
            <person name="Rubenfield M.J."/>
            <person name="Ruiz A."/>
            <person name="Russo S."/>
            <person name="Salzberg S.L."/>
            <person name="Sanchez-Gracia A."/>
            <person name="Saranga D.J."/>
            <person name="Sato H."/>
            <person name="Schaeffer S.W."/>
            <person name="Schatz M.C."/>
            <person name="Schlenke T."/>
            <person name="Schwartz R."/>
            <person name="Segarra C."/>
            <person name="Singh R.S."/>
            <person name="Sirot L."/>
            <person name="Sirota M."/>
            <person name="Sisneros N.B."/>
            <person name="Smith C.D."/>
            <person name="Smith T.F."/>
            <person name="Spieth J."/>
            <person name="Stage D.E."/>
            <person name="Stark A."/>
            <person name="Stephan W."/>
            <person name="Strausberg R.L."/>
            <person name="Strempel S."/>
            <person name="Sturgill D."/>
            <person name="Sutton G."/>
            <person name="Sutton G.G."/>
            <person name="Tao W."/>
            <person name="Teichmann S."/>
            <person name="Tobari Y.N."/>
            <person name="Tomimura Y."/>
            <person name="Tsolas J.M."/>
            <person name="Valente V.L."/>
            <person name="Venter E."/>
            <person name="Venter J.C."/>
            <person name="Vicario S."/>
            <person name="Vieira F.G."/>
            <person name="Vilella A.J."/>
            <person name="Villasante A."/>
            <person name="Walenz B."/>
            <person name="Wang J."/>
            <person name="Wasserman M."/>
            <person name="Watts T."/>
            <person name="Wilson D."/>
            <person name="Wilson R.K."/>
            <person name="Wing R.A."/>
            <person name="Wolfner M.F."/>
            <person name="Wong A."/>
            <person name="Wong G.K."/>
            <person name="Wu C.I."/>
            <person name="Wu G."/>
            <person name="Yamamoto D."/>
            <person name="Yang H.P."/>
            <person name="Yang S.P."/>
            <person name="Yorke J.A."/>
            <person name="Yoshida K."/>
            <person name="Zdobnov E."/>
            <person name="Zhang P."/>
            <person name="Zhang Y."/>
            <person name="Zimin A.V."/>
            <person name="Baldwin J."/>
            <person name="Abdouelleil A."/>
            <person name="Abdulkadir J."/>
            <person name="Abebe A."/>
            <person name="Abera B."/>
            <person name="Abreu J."/>
            <person name="Acer S.C."/>
            <person name="Aftuck L."/>
            <person name="Alexander A."/>
            <person name="An P."/>
            <person name="Anderson E."/>
            <person name="Anderson S."/>
            <person name="Arachi H."/>
            <person name="Azer M."/>
            <person name="Bachantsang P."/>
            <person name="Barry A."/>
            <person name="Bayul T."/>
            <person name="Berlin A."/>
            <person name="Bessette D."/>
            <person name="Bloom T."/>
            <person name="Blye J."/>
            <person name="Boguslavskiy L."/>
            <person name="Bonnet C."/>
            <person name="Boukhgalter B."/>
            <person name="Bourzgui I."/>
            <person name="Brown A."/>
            <person name="Cahill P."/>
            <person name="Channer S."/>
            <person name="Cheshatsang Y."/>
            <person name="Chuda L."/>
            <person name="Citroen M."/>
            <person name="Collymore A."/>
            <person name="Cooke P."/>
            <person name="Costello M."/>
            <person name="D'Aco K."/>
            <person name="Daza R."/>
            <person name="De Haan G."/>
            <person name="DeGray S."/>
            <person name="DeMaso C."/>
            <person name="Dhargay N."/>
            <person name="Dooley K."/>
            <person name="Dooley E."/>
            <person name="Doricent M."/>
            <person name="Dorje P."/>
            <person name="Dorjee K."/>
            <person name="Dupes A."/>
            <person name="Elong R."/>
            <person name="Falk J."/>
            <person name="Farina A."/>
            <person name="Faro S."/>
            <person name="Ferguson D."/>
            <person name="Fisher S."/>
            <person name="Foley C.D."/>
            <person name="Franke A."/>
            <person name="Friedrich D."/>
            <person name="Gadbois L."/>
            <person name="Gearin G."/>
            <person name="Gearin C.R."/>
            <person name="Giannoukos G."/>
            <person name="Goode T."/>
            <person name="Graham J."/>
            <person name="Grandbois E."/>
            <person name="Grewal S."/>
            <person name="Gyaltsen K."/>
            <person name="Hafez N."/>
            <person name="Hagos B."/>
            <person name="Hall J."/>
            <person name="Henson C."/>
            <person name="Hollinger A."/>
            <person name="Honan T."/>
            <person name="Huard M.D."/>
            <person name="Hughes L."/>
            <person name="Hurhula B."/>
            <person name="Husby M.E."/>
            <person name="Kamat A."/>
            <person name="Kanga B."/>
            <person name="Kashin S."/>
            <person name="Khazanovich D."/>
            <person name="Kisner P."/>
            <person name="Lance K."/>
            <person name="Lara M."/>
            <person name="Lee W."/>
            <person name="Lennon N."/>
            <person name="Letendre F."/>
            <person name="LeVine R."/>
            <person name="Lipovsky A."/>
            <person name="Liu X."/>
            <person name="Liu J."/>
            <person name="Liu S."/>
            <person name="Lokyitsang T."/>
            <person name="Lokyitsang Y."/>
            <person name="Lubonja R."/>
            <person name="Lui A."/>
            <person name="MacDonald P."/>
            <person name="Magnisalis V."/>
            <person name="Maru K."/>
            <person name="Matthews C."/>
            <person name="McCusker W."/>
            <person name="McDonough S."/>
            <person name="Mehta T."/>
            <person name="Meldrim J."/>
            <person name="Meneus L."/>
            <person name="Mihai O."/>
            <person name="Mihalev A."/>
            <person name="Mihova T."/>
            <person name="Mittelman R."/>
            <person name="Mlenga V."/>
            <person name="Montmayeur A."/>
            <person name="Mulrain L."/>
            <person name="Navidi A."/>
            <person name="Naylor J."/>
            <person name="Negash T."/>
            <person name="Nguyen T."/>
            <person name="Nguyen N."/>
            <person name="Nicol R."/>
            <person name="Norbu C."/>
            <person name="Norbu N."/>
            <person name="Novod N."/>
            <person name="O'Neill B."/>
            <person name="Osman S."/>
            <person name="Markiewicz E."/>
            <person name="Oyono O.L."/>
            <person name="Patti C."/>
            <person name="Phunkhang P."/>
            <person name="Pierre F."/>
            <person name="Priest M."/>
            <person name="Raghuraman S."/>
            <person name="Rege F."/>
            <person name="Reyes R."/>
            <person name="Rise C."/>
            <person name="Rogov P."/>
            <person name="Ross K."/>
            <person name="Ryan E."/>
            <person name="Settipalli S."/>
            <person name="Shea T."/>
            <person name="Sherpa N."/>
            <person name="Shi L."/>
            <person name="Shih D."/>
            <person name="Sparrow T."/>
            <person name="Spaulding J."/>
            <person name="Stalker J."/>
            <person name="Stange-Thomann N."/>
            <person name="Stavropoulos S."/>
            <person name="Stone C."/>
            <person name="Strader C."/>
            <person name="Tesfaye S."/>
            <person name="Thomson T."/>
            <person name="Thoulutsang Y."/>
            <person name="Thoulutsang D."/>
            <person name="Topham K."/>
            <person name="Topping I."/>
            <person name="Tsamla T."/>
            <person name="Vassiliev H."/>
            <person name="Vo A."/>
            <person name="Wangchuk T."/>
            <person name="Wangdi T."/>
            <person name="Weiand M."/>
            <person name="Wilkinson J."/>
            <person name="Wilson A."/>
            <person name="Yadav S."/>
            <person name="Young G."/>
            <person name="Yu Q."/>
            <person name="Zembek L."/>
            <person name="Zhong D."/>
            <person name="Zimmer A."/>
            <person name="Zwirko Z."/>
            <person name="Jaffe D.B."/>
            <person name="Alvarez P."/>
            <person name="Brockman W."/>
            <person name="Butler J."/>
            <person name="Chin C."/>
            <person name="Gnerre S."/>
            <person name="Grabherr M."/>
            <person name="Kleber M."/>
            <person name="Mauceli E."/>
            <person name="MacCallum I."/>
        </authorList>
    </citation>
    <scope>NUCLEOTIDE SEQUENCE [LARGE SCALE GENOMIC DNA]</scope>
    <source>
        <strain evidence="3">white501</strain>
    </source>
</reference>
<keyword evidence="3" id="KW-1185">Reference proteome</keyword>
<dbReference type="HOGENOM" id="CLU_2111422_0_0_1"/>
<dbReference type="AlphaFoldDB" id="B4QBZ4"/>
<gene>
    <name evidence="2" type="primary">Dsim\GD24950</name>
    <name evidence="2" type="ORF">Dsim_GD24950</name>
</gene>